<reference evidence="3" key="1">
    <citation type="journal article" date="2017" name="Genome Biol.">
        <title>Comparative genomics reveals high biological diversity and specific adaptations in the industrially and medically important fungal genus Aspergillus.</title>
        <authorList>
            <person name="de Vries R.P."/>
            <person name="Riley R."/>
            <person name="Wiebenga A."/>
            <person name="Aguilar-Osorio G."/>
            <person name="Amillis S."/>
            <person name="Uchima C.A."/>
            <person name="Anderluh G."/>
            <person name="Asadollahi M."/>
            <person name="Askin M."/>
            <person name="Barry K."/>
            <person name="Battaglia E."/>
            <person name="Bayram O."/>
            <person name="Benocci T."/>
            <person name="Braus-Stromeyer S.A."/>
            <person name="Caldana C."/>
            <person name="Canovas D."/>
            <person name="Cerqueira G.C."/>
            <person name="Chen F."/>
            <person name="Chen W."/>
            <person name="Choi C."/>
            <person name="Clum A."/>
            <person name="Dos Santos R.A."/>
            <person name="Damasio A.R."/>
            <person name="Diallinas G."/>
            <person name="Emri T."/>
            <person name="Fekete E."/>
            <person name="Flipphi M."/>
            <person name="Freyberg S."/>
            <person name="Gallo A."/>
            <person name="Gournas C."/>
            <person name="Habgood R."/>
            <person name="Hainaut M."/>
            <person name="Harispe M.L."/>
            <person name="Henrissat B."/>
            <person name="Hilden K.S."/>
            <person name="Hope R."/>
            <person name="Hossain A."/>
            <person name="Karabika E."/>
            <person name="Karaffa L."/>
            <person name="Karanyi Z."/>
            <person name="Krasevec N."/>
            <person name="Kuo A."/>
            <person name="Kusch H."/>
            <person name="LaButti K."/>
            <person name="Lagendijk E.L."/>
            <person name="Lapidus A."/>
            <person name="Levasseur A."/>
            <person name="Lindquist E."/>
            <person name="Lipzen A."/>
            <person name="Logrieco A.F."/>
            <person name="MacCabe A."/>
            <person name="Maekelae M.R."/>
            <person name="Malavazi I."/>
            <person name="Melin P."/>
            <person name="Meyer V."/>
            <person name="Mielnichuk N."/>
            <person name="Miskei M."/>
            <person name="Molnar A.P."/>
            <person name="Mule G."/>
            <person name="Ngan C.Y."/>
            <person name="Orejas M."/>
            <person name="Orosz E."/>
            <person name="Ouedraogo J.P."/>
            <person name="Overkamp K.M."/>
            <person name="Park H.-S."/>
            <person name="Perrone G."/>
            <person name="Piumi F."/>
            <person name="Punt P.J."/>
            <person name="Ram A.F."/>
            <person name="Ramon A."/>
            <person name="Rauscher S."/>
            <person name="Record E."/>
            <person name="Riano-Pachon D.M."/>
            <person name="Robert V."/>
            <person name="Roehrig J."/>
            <person name="Ruller R."/>
            <person name="Salamov A."/>
            <person name="Salih N.S."/>
            <person name="Samson R.A."/>
            <person name="Sandor E."/>
            <person name="Sanguinetti M."/>
            <person name="Schuetze T."/>
            <person name="Sepcic K."/>
            <person name="Shelest E."/>
            <person name="Sherlock G."/>
            <person name="Sophianopoulou V."/>
            <person name="Squina F.M."/>
            <person name="Sun H."/>
            <person name="Susca A."/>
            <person name="Todd R.B."/>
            <person name="Tsang A."/>
            <person name="Unkles S.E."/>
            <person name="van de Wiele N."/>
            <person name="van Rossen-Uffink D."/>
            <person name="Oliveira J.V."/>
            <person name="Vesth T.C."/>
            <person name="Visser J."/>
            <person name="Yu J.-H."/>
            <person name="Zhou M."/>
            <person name="Andersen M.R."/>
            <person name="Archer D.B."/>
            <person name="Baker S.E."/>
            <person name="Benoit I."/>
            <person name="Brakhage A.A."/>
            <person name="Braus G.H."/>
            <person name="Fischer R."/>
            <person name="Frisvad J.C."/>
            <person name="Goldman G.H."/>
            <person name="Houbraken J."/>
            <person name="Oakley B."/>
            <person name="Pocsi I."/>
            <person name="Scazzocchio C."/>
            <person name="Seiboth B."/>
            <person name="vanKuyk P.A."/>
            <person name="Wortman J."/>
            <person name="Dyer P.S."/>
            <person name="Grigoriev I.V."/>
        </authorList>
    </citation>
    <scope>NUCLEOTIDE SEQUENCE [LARGE SCALE GENOMIC DNA]</scope>
    <source>
        <strain evidence="3">CBS 106.47</strain>
    </source>
</reference>
<dbReference type="InterPro" id="IPR039196">
    <property type="entry name" value="Fmc1"/>
</dbReference>
<dbReference type="GO" id="GO:0033615">
    <property type="term" value="P:mitochondrial proton-transporting ATP synthase complex assembly"/>
    <property type="evidence" value="ECO:0007669"/>
    <property type="project" value="InterPro"/>
</dbReference>
<protein>
    <recommendedName>
        <fullName evidence="4">ATP synthase assembly factor FMC1, mitochondrial</fullName>
    </recommendedName>
</protein>
<dbReference type="Pfam" id="PF13233">
    <property type="entry name" value="Complex1_LYR_2"/>
    <property type="match status" value="1"/>
</dbReference>
<dbReference type="Proteomes" id="UP000184063">
    <property type="component" value="Unassembled WGS sequence"/>
</dbReference>
<feature type="region of interest" description="Disordered" evidence="1">
    <location>
        <begin position="36"/>
        <end position="56"/>
    </location>
</feature>
<dbReference type="AlphaFoldDB" id="A0A1M3U0Y3"/>
<proteinExistence type="predicted"/>
<dbReference type="VEuPathDB" id="FungiDB:ASPFODRAFT_40102"/>
<sequence>MSTAAKTTTTYRALLRELPRRTLSTPTPLQHRLRDMYTSKQQQQQQQQAQSGVVVDADAQESLRQHRLDQANQFAIYAKAQRVYAELVERYNPGTTLDEEERIRLTARRVGWDLPVEAGKEKDE</sequence>
<gene>
    <name evidence="2" type="ORF">ASPFODRAFT_40102</name>
</gene>
<evidence type="ECO:0000313" key="2">
    <source>
        <dbReference type="EMBL" id="OJZ92669.1"/>
    </source>
</evidence>
<feature type="compositionally biased region" description="Low complexity" evidence="1">
    <location>
        <begin position="41"/>
        <end position="50"/>
    </location>
</feature>
<dbReference type="GO" id="GO:0005759">
    <property type="term" value="C:mitochondrial matrix"/>
    <property type="evidence" value="ECO:0007669"/>
    <property type="project" value="TreeGrafter"/>
</dbReference>
<evidence type="ECO:0000313" key="3">
    <source>
        <dbReference type="Proteomes" id="UP000184063"/>
    </source>
</evidence>
<dbReference type="PANTHER" id="PTHR28015:SF1">
    <property type="entry name" value="ATP SYNTHASE ASSEMBLY FACTOR FMC1, MITOCHONDRIAL"/>
    <property type="match status" value="1"/>
</dbReference>
<name>A0A1M3U0Y3_ASPLC</name>
<organism evidence="2 3">
    <name type="scientific">Aspergillus luchuensis (strain CBS 106.47)</name>
    <dbReference type="NCBI Taxonomy" id="1137211"/>
    <lineage>
        <taxon>Eukaryota</taxon>
        <taxon>Fungi</taxon>
        <taxon>Dikarya</taxon>
        <taxon>Ascomycota</taxon>
        <taxon>Pezizomycotina</taxon>
        <taxon>Eurotiomycetes</taxon>
        <taxon>Eurotiomycetidae</taxon>
        <taxon>Eurotiales</taxon>
        <taxon>Aspergillaceae</taxon>
        <taxon>Aspergillus</taxon>
        <taxon>Aspergillus subgen. Circumdati</taxon>
    </lineage>
</organism>
<accession>A0A1M3U0Y3</accession>
<evidence type="ECO:0000256" key="1">
    <source>
        <dbReference type="SAM" id="MobiDB-lite"/>
    </source>
</evidence>
<evidence type="ECO:0008006" key="4">
    <source>
        <dbReference type="Google" id="ProtNLM"/>
    </source>
</evidence>
<dbReference type="OrthoDB" id="15893at2759"/>
<dbReference type="EMBL" id="KV878236">
    <property type="protein sequence ID" value="OJZ92669.1"/>
    <property type="molecule type" value="Genomic_DNA"/>
</dbReference>
<dbReference type="PANTHER" id="PTHR28015">
    <property type="entry name" value="ATP SYNTHASE ASSEMBLY FACTOR FMC1, MITOCHONDRIAL"/>
    <property type="match status" value="1"/>
</dbReference>